<reference evidence="2 3" key="1">
    <citation type="journal article" date="2024" name="Microbiol. Resour. Announc.">
        <title>Genome annotations for the ascomycete fungi Trichoderma harzianum, Trichoderma aggressivum, and Purpureocillium lilacinum.</title>
        <authorList>
            <person name="Beijen E.P.W."/>
            <person name="Ohm R.A."/>
        </authorList>
    </citation>
    <scope>NUCLEOTIDE SEQUENCE [LARGE SCALE GENOMIC DNA]</scope>
    <source>
        <strain evidence="2 3">CBS 150709</strain>
    </source>
</reference>
<feature type="region of interest" description="Disordered" evidence="1">
    <location>
        <begin position="377"/>
        <end position="396"/>
    </location>
</feature>
<feature type="compositionally biased region" description="Pro residues" evidence="1">
    <location>
        <begin position="384"/>
        <end position="393"/>
    </location>
</feature>
<proteinExistence type="predicted"/>
<gene>
    <name evidence="2" type="ORF">Purlil1_4087</name>
</gene>
<evidence type="ECO:0000313" key="3">
    <source>
        <dbReference type="Proteomes" id="UP001287286"/>
    </source>
</evidence>
<evidence type="ECO:0000313" key="2">
    <source>
        <dbReference type="EMBL" id="KAK4091657.1"/>
    </source>
</evidence>
<dbReference type="Proteomes" id="UP001287286">
    <property type="component" value="Unassembled WGS sequence"/>
</dbReference>
<feature type="region of interest" description="Disordered" evidence="1">
    <location>
        <begin position="149"/>
        <end position="168"/>
    </location>
</feature>
<evidence type="ECO:0000256" key="1">
    <source>
        <dbReference type="SAM" id="MobiDB-lite"/>
    </source>
</evidence>
<feature type="region of interest" description="Disordered" evidence="1">
    <location>
        <begin position="486"/>
        <end position="514"/>
    </location>
</feature>
<sequence length="522" mass="56577">MRVSVDVPRQGEQTCDASAAPELCLARRPQDLAELQAVAGRLPCLVGVCQARARFPLISPPQHVCSSTPLASGIRTPAPLSCRKQSRNKDDKGLLFVGRLRCGWSVARGLLIAGQLELARWMSGCRHATRWQVSHSGCVWLAPWPFSKPKPTSTQTAGKGPSRHATACGSRVCASRTVSLGTPPAVEEPSIESQDGSDASRLIHRHVGKTHPGQRQALARDNLQQAASTLAPSPSLAGPEPGFLIPMRHTHLGTRSVPDVRWRFSLAAPLRRQACWASRPSCARFKETMTIWKGESCRANARPHRAAESTATDNVTVRPFTCLVRRKTRPERPASDISGPGPCMWVSHNSTTQQTALHRLPMPAWPSLTFTVRKGDNAPGAQPTIPPPPPPGPEEYSVWRAAAAVRRDTSGADGGSGNAPPRYPGRPVSATSDWERVPGIPRLLTDGWWTQTAQRVSQSPSTPRPTRRAYPALPAALAAAVLQQRVGRGGGRERGMREQPSTPGWSRHDPGLEPLARKVFVR</sequence>
<feature type="region of interest" description="Disordered" evidence="1">
    <location>
        <begin position="406"/>
        <end position="433"/>
    </location>
</feature>
<protein>
    <submittedName>
        <fullName evidence="2">Uncharacterized protein</fullName>
    </submittedName>
</protein>
<keyword evidence="3" id="KW-1185">Reference proteome</keyword>
<name>A0ABR0C5N3_PURLI</name>
<accession>A0ABR0C5N3</accession>
<dbReference type="EMBL" id="JAWRVI010000011">
    <property type="protein sequence ID" value="KAK4091657.1"/>
    <property type="molecule type" value="Genomic_DNA"/>
</dbReference>
<organism evidence="2 3">
    <name type="scientific">Purpureocillium lilacinum</name>
    <name type="common">Paecilomyces lilacinus</name>
    <dbReference type="NCBI Taxonomy" id="33203"/>
    <lineage>
        <taxon>Eukaryota</taxon>
        <taxon>Fungi</taxon>
        <taxon>Dikarya</taxon>
        <taxon>Ascomycota</taxon>
        <taxon>Pezizomycotina</taxon>
        <taxon>Sordariomycetes</taxon>
        <taxon>Hypocreomycetidae</taxon>
        <taxon>Hypocreales</taxon>
        <taxon>Ophiocordycipitaceae</taxon>
        <taxon>Purpureocillium</taxon>
    </lineage>
</organism>
<comment type="caution">
    <text evidence="2">The sequence shown here is derived from an EMBL/GenBank/DDBJ whole genome shotgun (WGS) entry which is preliminary data.</text>
</comment>